<accession>A0A6J6EUW7</accession>
<evidence type="ECO:0000313" key="2">
    <source>
        <dbReference type="EMBL" id="CAB4578604.1"/>
    </source>
</evidence>
<dbReference type="AlphaFoldDB" id="A0A6J6EUW7"/>
<evidence type="ECO:0000256" key="1">
    <source>
        <dbReference type="SAM" id="MobiDB-lite"/>
    </source>
</evidence>
<dbReference type="EMBL" id="CAEZTS010000063">
    <property type="protein sequence ID" value="CAB4578604.1"/>
    <property type="molecule type" value="Genomic_DNA"/>
</dbReference>
<feature type="region of interest" description="Disordered" evidence="1">
    <location>
        <begin position="60"/>
        <end position="86"/>
    </location>
</feature>
<organism evidence="2">
    <name type="scientific">freshwater metagenome</name>
    <dbReference type="NCBI Taxonomy" id="449393"/>
    <lineage>
        <taxon>unclassified sequences</taxon>
        <taxon>metagenomes</taxon>
        <taxon>ecological metagenomes</taxon>
    </lineage>
</organism>
<feature type="compositionally biased region" description="Polar residues" evidence="1">
    <location>
        <begin position="67"/>
        <end position="82"/>
    </location>
</feature>
<sequence length="146" mass="15199">MTTSGTIAPRNGPVISYVMPAAFPVAPMASRAAKPGMTSVRSRVLGPRCDEKYRRSRFGLNTGPVISDNSCPAPTTRTNGATAPSGVMMHSSMLPPSSATIRSPEPASTVMLSTCDNTAPSVPKPSGSPFHTSVYFCASMSISCTE</sequence>
<reference evidence="2" key="1">
    <citation type="submission" date="2020-05" db="EMBL/GenBank/DDBJ databases">
        <authorList>
            <person name="Chiriac C."/>
            <person name="Salcher M."/>
            <person name="Ghai R."/>
            <person name="Kavagutti S V."/>
        </authorList>
    </citation>
    <scope>NUCLEOTIDE SEQUENCE</scope>
</reference>
<name>A0A6J6EUW7_9ZZZZ</name>
<proteinExistence type="predicted"/>
<gene>
    <name evidence="2" type="ORF">UFOPK1722_00849</name>
</gene>
<protein>
    <submittedName>
        <fullName evidence="2">Unannotated protein</fullName>
    </submittedName>
</protein>